<name>A0AAW1JUE9_POPJA</name>
<reference evidence="2 3" key="1">
    <citation type="journal article" date="2024" name="BMC Genomics">
        <title>De novo assembly and annotation of Popillia japonica's genome with initial clues to its potential as an invasive pest.</title>
        <authorList>
            <person name="Cucini C."/>
            <person name="Boschi S."/>
            <person name="Funari R."/>
            <person name="Cardaioli E."/>
            <person name="Iannotti N."/>
            <person name="Marturano G."/>
            <person name="Paoli F."/>
            <person name="Bruttini M."/>
            <person name="Carapelli A."/>
            <person name="Frati F."/>
            <person name="Nardi F."/>
        </authorList>
    </citation>
    <scope>NUCLEOTIDE SEQUENCE [LARGE SCALE GENOMIC DNA]</scope>
    <source>
        <strain evidence="2">DMR45628</strain>
    </source>
</reference>
<proteinExistence type="predicted"/>
<dbReference type="AlphaFoldDB" id="A0AAW1JUE9"/>
<feature type="region of interest" description="Disordered" evidence="1">
    <location>
        <begin position="19"/>
        <end position="44"/>
    </location>
</feature>
<gene>
    <name evidence="2" type="ORF">QE152_g27130</name>
</gene>
<dbReference type="EMBL" id="JASPKY010000326">
    <property type="protein sequence ID" value="KAK9708563.1"/>
    <property type="molecule type" value="Genomic_DNA"/>
</dbReference>
<evidence type="ECO:0000313" key="3">
    <source>
        <dbReference type="Proteomes" id="UP001458880"/>
    </source>
</evidence>
<dbReference type="Proteomes" id="UP001458880">
    <property type="component" value="Unassembled WGS sequence"/>
</dbReference>
<evidence type="ECO:0000256" key="1">
    <source>
        <dbReference type="SAM" id="MobiDB-lite"/>
    </source>
</evidence>
<evidence type="ECO:0000313" key="2">
    <source>
        <dbReference type="EMBL" id="KAK9708563.1"/>
    </source>
</evidence>
<accession>A0AAW1JUE9</accession>
<comment type="caution">
    <text evidence="2">The sequence shown here is derived from an EMBL/GenBank/DDBJ whole genome shotgun (WGS) entry which is preliminary data.</text>
</comment>
<sequence length="83" mass="9409">MDLEVNEANIQLTTEELQELRQEQQKGGNEEEVSPGVEDDRCKKGRIPTNELQTILQLWNQLNEVVNKWHPGEAVVSSASSLH</sequence>
<organism evidence="2 3">
    <name type="scientific">Popillia japonica</name>
    <name type="common">Japanese beetle</name>
    <dbReference type="NCBI Taxonomy" id="7064"/>
    <lineage>
        <taxon>Eukaryota</taxon>
        <taxon>Metazoa</taxon>
        <taxon>Ecdysozoa</taxon>
        <taxon>Arthropoda</taxon>
        <taxon>Hexapoda</taxon>
        <taxon>Insecta</taxon>
        <taxon>Pterygota</taxon>
        <taxon>Neoptera</taxon>
        <taxon>Endopterygota</taxon>
        <taxon>Coleoptera</taxon>
        <taxon>Polyphaga</taxon>
        <taxon>Scarabaeiformia</taxon>
        <taxon>Scarabaeidae</taxon>
        <taxon>Rutelinae</taxon>
        <taxon>Popillia</taxon>
    </lineage>
</organism>
<protein>
    <submittedName>
        <fullName evidence="2">Uncharacterized protein</fullName>
    </submittedName>
</protein>
<keyword evidence="3" id="KW-1185">Reference proteome</keyword>